<dbReference type="SMART" id="SM00332">
    <property type="entry name" value="PP2Cc"/>
    <property type="match status" value="1"/>
</dbReference>
<dbReference type="Proteomes" id="UP001642464">
    <property type="component" value="Unassembled WGS sequence"/>
</dbReference>
<dbReference type="Gene3D" id="3.60.40.10">
    <property type="entry name" value="PPM-type phosphatase domain"/>
    <property type="match status" value="1"/>
</dbReference>
<reference evidence="5 6" key="1">
    <citation type="submission" date="2024-02" db="EMBL/GenBank/DDBJ databases">
        <authorList>
            <person name="Chen Y."/>
            <person name="Shah S."/>
            <person name="Dougan E. K."/>
            <person name="Thang M."/>
            <person name="Chan C."/>
        </authorList>
    </citation>
    <scope>NUCLEOTIDE SEQUENCE [LARGE SCALE GENOMIC DNA]</scope>
</reference>
<dbReference type="InterPro" id="IPR052004">
    <property type="entry name" value="Dynein_assembly_factor_4"/>
</dbReference>
<dbReference type="InterPro" id="IPR011990">
    <property type="entry name" value="TPR-like_helical_dom_sf"/>
</dbReference>
<dbReference type="SMART" id="SM00028">
    <property type="entry name" value="TPR"/>
    <property type="match status" value="3"/>
</dbReference>
<dbReference type="PROSITE" id="PS51746">
    <property type="entry name" value="PPM_2"/>
    <property type="match status" value="1"/>
</dbReference>
<protein>
    <submittedName>
        <fullName evidence="5">Dynein axonemal assembly factor 4</fullName>
    </submittedName>
</protein>
<dbReference type="SUPFAM" id="SSF81606">
    <property type="entry name" value="PP2C-like"/>
    <property type="match status" value="1"/>
</dbReference>
<comment type="caution">
    <text evidence="5">The sequence shown here is derived from an EMBL/GenBank/DDBJ whole genome shotgun (WGS) entry which is preliminary data.</text>
</comment>
<dbReference type="SUPFAM" id="SSF48452">
    <property type="entry name" value="TPR-like"/>
    <property type="match status" value="1"/>
</dbReference>
<sequence>MTEVSFKWEEPDKLRVGGGKGAGKHAAALLAQEVQLAGEAAEEARRNREARAAVVPAAKVAKAANQSGEFVGDKQVLEFACDASFMQGREEGHLDRHVMVKDLLAASKALKMPLSLEKPVALFSIYDGHFGTKCSEFAAQNFHKKLLPRLGKARNEEQIRESLVEALADLDKEFLTKFRTDRSGCCAQLALLVGRKLYLVQLGSGGAMLSEGDGGCRVFAAGELDVEEDRIRQAGGQLLEVAPGVNHVASANFENRLKEYRIQLASGLGCTLTPPMTSPFPRALGDRELKPIVSVKPEVHVLPLEPNHRAFTLYCDGIAEVMSPEDIDVLLKSMPGQEKGAPGRLTQDAYNRGSEQNLTAITVFFRFPAKRSHAEAFPEETPRTPQTTATAPEAKLPPPRTAQDLRDLKAARRSSEQERSRHQEAPQIIVYCPQENKVHSLLEQAGMLFEDVDGDVAHEFLEEDANGLRVGKIPFDWREDENTLIFVLSATGVKAKNLSVAICDVYVKVNLPPALFEVDLLHEIDPEHPKTRCRVSPDKVTVTLQKRTPQIWGEFRASGTKAELRARRQAALEQLELREAERLKKRQDFKEEMLKHGEHAQWRLDSQNRETIEKWEQEEKEKWEEEVYRSFDADTGDLLDTQQSKDSGDLDEPDIVEVSTEVVKLKEEVKVQEKLQEPIWTEQDFDDTEEYFPDVRECPGKIGLRFTARPRPGVPVRDRGRRAPPFPKEAPKTDLPPMMAGDEREEDENDPVWLKDKGDQLMVRGDYNGAYNAYTEALKLGSNARCFANRAVASLYLGNFEQCLEDCNRSIQILDFRSKPRNGELHHNVDPEDEKVRARVEIRMGVAFLWLGAFKKAEAHFEKALSTEGLDADEIKQVRADLERVRSAYAALRVKEQADQSLRKGDSEALEKALDLYGEADDATKQECAVVVANRCQARLRGGQLQQCLEDAWETWSSGDFSCV</sequence>
<dbReference type="Pfam" id="PF04969">
    <property type="entry name" value="CS"/>
    <property type="match status" value="1"/>
</dbReference>
<name>A0ABP0PYP8_9DINO</name>
<feature type="compositionally biased region" description="Basic and acidic residues" evidence="2">
    <location>
        <begin position="403"/>
        <end position="424"/>
    </location>
</feature>
<dbReference type="InterPro" id="IPR001932">
    <property type="entry name" value="PPM-type_phosphatase-like_dom"/>
</dbReference>
<evidence type="ECO:0000256" key="2">
    <source>
        <dbReference type="SAM" id="MobiDB-lite"/>
    </source>
</evidence>
<feature type="region of interest" description="Disordered" evidence="2">
    <location>
        <begin position="707"/>
        <end position="750"/>
    </location>
</feature>
<evidence type="ECO:0000256" key="1">
    <source>
        <dbReference type="SAM" id="Coils"/>
    </source>
</evidence>
<feature type="coiled-coil region" evidence="1">
    <location>
        <begin position="561"/>
        <end position="592"/>
    </location>
</feature>
<organism evidence="5 6">
    <name type="scientific">Durusdinium trenchii</name>
    <dbReference type="NCBI Taxonomy" id="1381693"/>
    <lineage>
        <taxon>Eukaryota</taxon>
        <taxon>Sar</taxon>
        <taxon>Alveolata</taxon>
        <taxon>Dinophyceae</taxon>
        <taxon>Suessiales</taxon>
        <taxon>Symbiodiniaceae</taxon>
        <taxon>Durusdinium</taxon>
    </lineage>
</organism>
<evidence type="ECO:0000313" key="5">
    <source>
        <dbReference type="EMBL" id="CAK9079865.1"/>
    </source>
</evidence>
<dbReference type="CDD" id="cd00143">
    <property type="entry name" value="PP2Cc"/>
    <property type="match status" value="1"/>
</dbReference>
<gene>
    <name evidence="5" type="ORF">SCF082_LOCUS38106</name>
</gene>
<evidence type="ECO:0000313" key="6">
    <source>
        <dbReference type="Proteomes" id="UP001642464"/>
    </source>
</evidence>
<dbReference type="Gene3D" id="1.25.40.10">
    <property type="entry name" value="Tetratricopeptide repeat domain"/>
    <property type="match status" value="1"/>
</dbReference>
<keyword evidence="6" id="KW-1185">Reference proteome</keyword>
<dbReference type="InterPro" id="IPR036457">
    <property type="entry name" value="PPM-type-like_dom_sf"/>
</dbReference>
<proteinExistence type="predicted"/>
<dbReference type="PANTHER" id="PTHR46492">
    <property type="entry name" value="DYNEIN ASSEMBLY FACTOR 4, AXONEMAL"/>
    <property type="match status" value="1"/>
</dbReference>
<feature type="domain" description="PPM-type phosphatase" evidence="4">
    <location>
        <begin position="80"/>
        <end position="365"/>
    </location>
</feature>
<evidence type="ECO:0000259" key="4">
    <source>
        <dbReference type="PROSITE" id="PS51746"/>
    </source>
</evidence>
<dbReference type="Gene3D" id="2.60.40.790">
    <property type="match status" value="1"/>
</dbReference>
<dbReference type="InterPro" id="IPR008978">
    <property type="entry name" value="HSP20-like_chaperone"/>
</dbReference>
<evidence type="ECO:0000259" key="3">
    <source>
        <dbReference type="PROSITE" id="PS51203"/>
    </source>
</evidence>
<feature type="region of interest" description="Disordered" evidence="2">
    <location>
        <begin position="374"/>
        <end position="424"/>
    </location>
</feature>
<dbReference type="InterPro" id="IPR019734">
    <property type="entry name" value="TPR_rpt"/>
</dbReference>
<dbReference type="SUPFAM" id="SSF49764">
    <property type="entry name" value="HSP20-like chaperones"/>
    <property type="match status" value="1"/>
</dbReference>
<dbReference type="PROSITE" id="PS51203">
    <property type="entry name" value="CS"/>
    <property type="match status" value="1"/>
</dbReference>
<feature type="domain" description="CS" evidence="3">
    <location>
        <begin position="470"/>
        <end position="556"/>
    </location>
</feature>
<dbReference type="EMBL" id="CAXAMM010038661">
    <property type="protein sequence ID" value="CAK9079865.1"/>
    <property type="molecule type" value="Genomic_DNA"/>
</dbReference>
<keyword evidence="1" id="KW-0175">Coiled coil</keyword>
<feature type="compositionally biased region" description="Low complexity" evidence="2">
    <location>
        <begin position="383"/>
        <end position="394"/>
    </location>
</feature>
<accession>A0ABP0PYP8</accession>
<dbReference type="Pfam" id="PF00481">
    <property type="entry name" value="PP2C"/>
    <property type="match status" value="1"/>
</dbReference>
<dbReference type="InterPro" id="IPR007052">
    <property type="entry name" value="CS_dom"/>
</dbReference>
<dbReference type="PANTHER" id="PTHR46492:SF1">
    <property type="entry name" value="DYNEIN AXONEMAL ASSEMBLY FACTOR 4"/>
    <property type="match status" value="1"/>
</dbReference>